<accession>A0ABS8EGG1</accession>
<proteinExistence type="predicted"/>
<name>A0ABS8EGG1_9ACTN</name>
<evidence type="ECO:0000313" key="1">
    <source>
        <dbReference type="EMBL" id="MCC0099928.1"/>
    </source>
</evidence>
<keyword evidence="2" id="KW-1185">Reference proteome</keyword>
<organism evidence="1 2">
    <name type="scientific">Streptomyces flavotricini</name>
    <dbReference type="NCBI Taxonomy" id="66888"/>
    <lineage>
        <taxon>Bacteria</taxon>
        <taxon>Bacillati</taxon>
        <taxon>Actinomycetota</taxon>
        <taxon>Actinomycetes</taxon>
        <taxon>Kitasatosporales</taxon>
        <taxon>Streptomycetaceae</taxon>
        <taxon>Streptomyces</taxon>
    </lineage>
</organism>
<dbReference type="Proteomes" id="UP001520654">
    <property type="component" value="Unassembled WGS sequence"/>
</dbReference>
<gene>
    <name evidence="1" type="ORF">K7B10_35140</name>
</gene>
<dbReference type="EMBL" id="JAINUL010000001">
    <property type="protein sequence ID" value="MCC0099928.1"/>
    <property type="molecule type" value="Genomic_DNA"/>
</dbReference>
<comment type="caution">
    <text evidence="1">The sequence shown here is derived from an EMBL/GenBank/DDBJ whole genome shotgun (WGS) entry which is preliminary data.</text>
</comment>
<evidence type="ECO:0000313" key="2">
    <source>
        <dbReference type="Proteomes" id="UP001520654"/>
    </source>
</evidence>
<dbReference type="RefSeq" id="WP_229343029.1">
    <property type="nucleotide sequence ID" value="NZ_JAINUL010000001.1"/>
</dbReference>
<reference evidence="1 2" key="1">
    <citation type="submission" date="2021-08" db="EMBL/GenBank/DDBJ databases">
        <title>Genomic Architecture of Streptomyces flavotricini NGL1 and Streptomyces erythrochromogenes HMS4 With Differential Plant Beneficial attributes and laccase production capabilities.</title>
        <authorList>
            <person name="Salwan R."/>
            <person name="Kaur R."/>
            <person name="Sharma V."/>
        </authorList>
    </citation>
    <scope>NUCLEOTIDE SEQUENCE [LARGE SCALE GENOMIC DNA]</scope>
    <source>
        <strain evidence="1 2">NGL1</strain>
    </source>
</reference>
<sequence length="128" mass="14414">MNHSANINHDAVLRARVALLGSGKPSVRERVAAYRVLVRVSPLAYLPLLSAALWKYSRYEFAHRPEIALALRAESVAAARRMCALEPGWSDLLVTALTNHRELLILMDRREELRAVEEELTRVASGER</sequence>
<protein>
    <submittedName>
        <fullName evidence="1">Uncharacterized protein</fullName>
    </submittedName>
</protein>